<evidence type="ECO:0000259" key="9">
    <source>
        <dbReference type="Pfam" id="PF13193"/>
    </source>
</evidence>
<dbReference type="Gene3D" id="3.30.300.30">
    <property type="match status" value="1"/>
</dbReference>
<keyword evidence="1" id="KW-0963">Cytoplasm</keyword>
<dbReference type="NCBIfam" id="NF003417">
    <property type="entry name" value="PRK04813.1"/>
    <property type="match status" value="1"/>
</dbReference>
<comment type="similarity">
    <text evidence="6">Belongs to the ATP-dependent AMP-binding enzyme family. DltA subfamily.</text>
</comment>
<name>A0A7X0S9I7_9CLOT</name>
<feature type="coiled-coil region" evidence="7">
    <location>
        <begin position="398"/>
        <end position="425"/>
    </location>
</feature>
<organism evidence="10 11">
    <name type="scientific">Clostridium gasigenes</name>
    <dbReference type="NCBI Taxonomy" id="94869"/>
    <lineage>
        <taxon>Bacteria</taxon>
        <taxon>Bacillati</taxon>
        <taxon>Bacillota</taxon>
        <taxon>Clostridia</taxon>
        <taxon>Eubacteriales</taxon>
        <taxon>Clostridiaceae</taxon>
        <taxon>Clostridium</taxon>
    </lineage>
</organism>
<dbReference type="InterPro" id="IPR010071">
    <property type="entry name" value="AA_adenyl_dom"/>
</dbReference>
<dbReference type="InterPro" id="IPR042099">
    <property type="entry name" value="ANL_N_sf"/>
</dbReference>
<evidence type="ECO:0000256" key="5">
    <source>
        <dbReference type="ARBA" id="ARBA00054605"/>
    </source>
</evidence>
<dbReference type="Proteomes" id="UP000585258">
    <property type="component" value="Unassembled WGS sequence"/>
</dbReference>
<evidence type="ECO:0000256" key="3">
    <source>
        <dbReference type="ARBA" id="ARBA00022741"/>
    </source>
</evidence>
<dbReference type="EMBL" id="JACKWY010000001">
    <property type="protein sequence ID" value="MBB6713487.1"/>
    <property type="molecule type" value="Genomic_DNA"/>
</dbReference>
<evidence type="ECO:0000313" key="10">
    <source>
        <dbReference type="EMBL" id="MBB6713487.1"/>
    </source>
</evidence>
<dbReference type="CDD" id="cd05945">
    <property type="entry name" value="DltA"/>
    <property type="match status" value="1"/>
</dbReference>
<dbReference type="InterPro" id="IPR045851">
    <property type="entry name" value="AMP-bd_C_sf"/>
</dbReference>
<dbReference type="NCBIfam" id="TIGR01733">
    <property type="entry name" value="AA-adenyl-dom"/>
    <property type="match status" value="1"/>
</dbReference>
<evidence type="ECO:0000256" key="6">
    <source>
        <dbReference type="ARBA" id="ARBA00061336"/>
    </source>
</evidence>
<protein>
    <submittedName>
        <fullName evidence="10">D-alanine--poly(Phosphoribitol) ligase subunit DltA</fullName>
        <ecNumber evidence="10">6.1.1.13</ecNumber>
    </submittedName>
</protein>
<evidence type="ECO:0000313" key="11">
    <source>
        <dbReference type="Proteomes" id="UP000585258"/>
    </source>
</evidence>
<evidence type="ECO:0000256" key="1">
    <source>
        <dbReference type="ARBA" id="ARBA00022490"/>
    </source>
</evidence>
<sequence length="503" mass="57332">MEILYKIKEYAKQNRIAVNCDGEELTYRELDKLSDEVASYFIKEYPNDKSPIVICGNKENLILVLMMGALKSGRAYIPLDVTFPADRIKQVIKEVDAKVVISLTNIDLEFEGVHTRQSIEASISKYSGAKVSEEHWVKGDDNCYILFTSGSTGKPKGVQISKNNLDSFTEWFTECLKVDNENTAILNQPSYSFDLSVMPLYIGLLNGKKLFSLSKKTLENMRETFDELKKSDMRLWISTPAFASLCMQDISFSKELMPNLETVYLIGEVLPPKTVALLKERFQGVRIINSYGPTEATVAITAIDITDEILSCNKELPIGYAMDGSIIKVVDDQGKEVKEEEKGEIVVLGKSVSKGYYLNEEMTKRVFFDEEIEGVLYRGYKTGDMGYYKENILYFCGRKDFQIKLNGFRIELEDIENNLRKVTNIKNTVVLPVNKDDKISHLVAFVILEKENGLSNLKNTLLIKDELKKYIPVYMIPRNIKVVKEFPVNNNDKVDRKKLMEVL</sequence>
<dbReference type="FunFam" id="3.30.300.30:FF:000012">
    <property type="entry name" value="D-alanine--D-alanyl carrier protein ligase"/>
    <property type="match status" value="1"/>
</dbReference>
<feature type="domain" description="AMP-binding enzyme C-terminal" evidence="9">
    <location>
        <begin position="415"/>
        <end position="493"/>
    </location>
</feature>
<dbReference type="PANTHER" id="PTHR45398">
    <property type="match status" value="1"/>
</dbReference>
<dbReference type="InterPro" id="IPR020845">
    <property type="entry name" value="AMP-binding_CS"/>
</dbReference>
<dbReference type="Pfam" id="PF00501">
    <property type="entry name" value="AMP-binding"/>
    <property type="match status" value="1"/>
</dbReference>
<accession>A0A7X0S9I7</accession>
<evidence type="ECO:0000256" key="7">
    <source>
        <dbReference type="SAM" id="Coils"/>
    </source>
</evidence>
<keyword evidence="4" id="KW-0067">ATP-binding</keyword>
<comment type="function">
    <text evidence="5">Catalyzes the first step in the D-alanylation of lipoteichoic acid (LTA), the activation of D-alanine and its transfer onto the D-alanyl carrier protein (Dcp) DltC. In an ATP-dependent two-step reaction, forms a high energy D-alanyl-AMP intermediate, followed by transfer of the D-alanyl residue as a thiol ester to the phosphopantheinyl prosthetic group of the Dcp. D-alanylation of LTA plays an important role in modulating the properties of the cell wall in Gram-positive bacteria, influencing the net charge of the cell wall.</text>
</comment>
<evidence type="ECO:0000259" key="8">
    <source>
        <dbReference type="Pfam" id="PF00501"/>
    </source>
</evidence>
<proteinExistence type="inferred from homology"/>
<dbReference type="InterPro" id="IPR044507">
    <property type="entry name" value="DltA-like"/>
</dbReference>
<keyword evidence="7" id="KW-0175">Coiled coil</keyword>
<dbReference type="InterPro" id="IPR025110">
    <property type="entry name" value="AMP-bd_C"/>
</dbReference>
<feature type="domain" description="AMP-dependent synthetase/ligase" evidence="8">
    <location>
        <begin position="12"/>
        <end position="357"/>
    </location>
</feature>
<dbReference type="EC" id="6.1.1.13" evidence="10"/>
<dbReference type="RefSeq" id="WP_185163296.1">
    <property type="nucleotide sequence ID" value="NZ_JACKWY010000001.1"/>
</dbReference>
<keyword evidence="3" id="KW-0547">Nucleotide-binding</keyword>
<gene>
    <name evidence="10" type="primary">dltA</name>
    <name evidence="10" type="ORF">H7E68_01905</name>
</gene>
<reference evidence="10 11" key="1">
    <citation type="submission" date="2020-08" db="EMBL/GenBank/DDBJ databases">
        <title>Clostridia isolated from Swiss meat.</title>
        <authorList>
            <person name="Wambui J."/>
            <person name="Stevens M.J.A."/>
            <person name="Stephan R."/>
        </authorList>
    </citation>
    <scope>NUCLEOTIDE SEQUENCE [LARGE SCALE GENOMIC DNA]</scope>
    <source>
        <strain evidence="10 11">CM001</strain>
    </source>
</reference>
<evidence type="ECO:0000256" key="2">
    <source>
        <dbReference type="ARBA" id="ARBA00022598"/>
    </source>
</evidence>
<dbReference type="InterPro" id="IPR000873">
    <property type="entry name" value="AMP-dep_synth/lig_dom"/>
</dbReference>
<dbReference type="GO" id="GO:0016874">
    <property type="term" value="F:ligase activity"/>
    <property type="evidence" value="ECO:0007669"/>
    <property type="project" value="UniProtKB-KW"/>
</dbReference>
<dbReference type="GO" id="GO:0005524">
    <property type="term" value="F:ATP binding"/>
    <property type="evidence" value="ECO:0007669"/>
    <property type="project" value="UniProtKB-KW"/>
</dbReference>
<dbReference type="Gene3D" id="3.40.50.12780">
    <property type="entry name" value="N-terminal domain of ligase-like"/>
    <property type="match status" value="1"/>
</dbReference>
<dbReference type="SUPFAM" id="SSF56801">
    <property type="entry name" value="Acetyl-CoA synthetase-like"/>
    <property type="match status" value="1"/>
</dbReference>
<dbReference type="PROSITE" id="PS00455">
    <property type="entry name" value="AMP_BINDING"/>
    <property type="match status" value="1"/>
</dbReference>
<dbReference type="Pfam" id="PF13193">
    <property type="entry name" value="AMP-binding_C"/>
    <property type="match status" value="1"/>
</dbReference>
<comment type="caution">
    <text evidence="10">The sequence shown here is derived from an EMBL/GenBank/DDBJ whole genome shotgun (WGS) entry which is preliminary data.</text>
</comment>
<dbReference type="PANTHER" id="PTHR45398:SF1">
    <property type="entry name" value="ENZYME, PUTATIVE (JCVI)-RELATED"/>
    <property type="match status" value="1"/>
</dbReference>
<dbReference type="AlphaFoldDB" id="A0A7X0S9I7"/>
<keyword evidence="2 10" id="KW-0436">Ligase</keyword>
<evidence type="ECO:0000256" key="4">
    <source>
        <dbReference type="ARBA" id="ARBA00022840"/>
    </source>
</evidence>